<dbReference type="Proteomes" id="UP000034048">
    <property type="component" value="Unassembled WGS sequence"/>
</dbReference>
<proteinExistence type="predicted"/>
<evidence type="ECO:0000256" key="1">
    <source>
        <dbReference type="SAM" id="Phobius"/>
    </source>
</evidence>
<organism evidence="2 3">
    <name type="scientific">Candidatus Falkowbacteria bacterium GW2011_GWA2_39_24</name>
    <dbReference type="NCBI Taxonomy" id="1618634"/>
    <lineage>
        <taxon>Bacteria</taxon>
        <taxon>Candidatus Falkowiibacteriota</taxon>
    </lineage>
</organism>
<protein>
    <submittedName>
        <fullName evidence="2">Uncharacterized protein</fullName>
    </submittedName>
</protein>
<keyword evidence="1" id="KW-0812">Transmembrane</keyword>
<keyword evidence="1" id="KW-1133">Transmembrane helix</keyword>
<name>A0A0G0QY20_9BACT</name>
<dbReference type="EMBL" id="LBWS01000007">
    <property type="protein sequence ID" value="KKR15200.1"/>
    <property type="molecule type" value="Genomic_DNA"/>
</dbReference>
<dbReference type="AlphaFoldDB" id="A0A0G0QY20"/>
<feature type="transmembrane region" description="Helical" evidence="1">
    <location>
        <begin position="6"/>
        <end position="23"/>
    </location>
</feature>
<evidence type="ECO:0000313" key="3">
    <source>
        <dbReference type="Proteomes" id="UP000034048"/>
    </source>
</evidence>
<sequence length="233" mass="26543">MPYYHWRKMIVYIVIGIIIGYFGRGLLGDSFDKGWQAARDKIEGENYHTIVNDQSQTQYEFIGQIKEIDGKKIVAIDASPSVLSERDLMERTIKVDSDAVISLEQPISREYWYKLVDAESAQKLADLQKELDSGELERETSAIKQSEVDTLITELNIKHQQTIGDLRDKISQAGDNEQEAAVLRGKLQELTGRYIYETIGLEQLAVGNNIRIISDDDIRTDQSFTATQIIIQR</sequence>
<accession>A0A0G0QY20</accession>
<gene>
    <name evidence="2" type="ORF">UT42_C0007G0016</name>
</gene>
<comment type="caution">
    <text evidence="2">The sequence shown here is derived from an EMBL/GenBank/DDBJ whole genome shotgun (WGS) entry which is preliminary data.</text>
</comment>
<keyword evidence="1" id="KW-0472">Membrane</keyword>
<evidence type="ECO:0000313" key="2">
    <source>
        <dbReference type="EMBL" id="KKR15200.1"/>
    </source>
</evidence>
<reference evidence="2 3" key="1">
    <citation type="journal article" date="2015" name="Nature">
        <title>rRNA introns, odd ribosomes, and small enigmatic genomes across a large radiation of phyla.</title>
        <authorList>
            <person name="Brown C.T."/>
            <person name="Hug L.A."/>
            <person name="Thomas B.C."/>
            <person name="Sharon I."/>
            <person name="Castelle C.J."/>
            <person name="Singh A."/>
            <person name="Wilkins M.J."/>
            <person name="Williams K.H."/>
            <person name="Banfield J.F."/>
        </authorList>
    </citation>
    <scope>NUCLEOTIDE SEQUENCE [LARGE SCALE GENOMIC DNA]</scope>
</reference>